<evidence type="ECO:0000256" key="2">
    <source>
        <dbReference type="SAM" id="MobiDB-lite"/>
    </source>
</evidence>
<dbReference type="PATRIC" id="fig|394096.3.peg.2142"/>
<feature type="region of interest" description="Disordered" evidence="2">
    <location>
        <begin position="317"/>
        <end position="354"/>
    </location>
</feature>
<dbReference type="InterPro" id="IPR011990">
    <property type="entry name" value="TPR-like_helical_dom_sf"/>
</dbReference>
<dbReference type="AlphaFoldDB" id="A0A085WSG1"/>
<comment type="caution">
    <text evidence="5">The sequence shown here is derived from an EMBL/GenBank/DDBJ whole genome shotgun (WGS) entry which is preliminary data.</text>
</comment>
<keyword evidence="3" id="KW-1133">Transmembrane helix</keyword>
<feature type="domain" description="Outer membrane lipoprotein BamD-like" evidence="4">
    <location>
        <begin position="187"/>
        <end position="308"/>
    </location>
</feature>
<keyword evidence="3" id="KW-0812">Transmembrane</keyword>
<evidence type="ECO:0000256" key="1">
    <source>
        <dbReference type="ARBA" id="ARBA00022729"/>
    </source>
</evidence>
<gene>
    <name evidence="5" type="ORF">DB31_5666</name>
</gene>
<sequence length="354" mass="38221">MREPAEILTGPTRKMSMAAETKPVEVEKELTEIRKEVIEARNLVIKTDNLLKNLHAEVKTVGKRHEDFQRRQWISSGVAYALFAILAVGGAFMVANARNSTAGAERERLEKSVADLSSQLEKQRAELSANQSAQRAAADVYKLMTTLPGDERLKGIDALLKLDTSRLSALERQALNDRAVLLRKEIGDAALERGKAAFRRNEMRAATEDLARFMAMNPTEADALDASFFLGAAYNSINQHDKAWPLLARFVDGDKKSKTRDYAMVLLAQSYQETNQLDKALATIRDAIGNYPASQYMGAMKARLNSAKRQAGLITDTPAAPGAAAPAPATAAPAAAATPAPAPAAPAPTPAPAQ</sequence>
<dbReference type="SUPFAM" id="SSF48452">
    <property type="entry name" value="TPR-like"/>
    <property type="match status" value="1"/>
</dbReference>
<dbReference type="STRING" id="394096.DB31_5666"/>
<dbReference type="Gene3D" id="1.25.40.10">
    <property type="entry name" value="Tetratricopeptide repeat domain"/>
    <property type="match status" value="1"/>
</dbReference>
<dbReference type="OrthoDB" id="5496725at2"/>
<accession>A0A085WSG1</accession>
<evidence type="ECO:0000313" key="5">
    <source>
        <dbReference type="EMBL" id="KFE70624.1"/>
    </source>
</evidence>
<reference evidence="5 6" key="1">
    <citation type="submission" date="2014-04" db="EMBL/GenBank/DDBJ databases">
        <title>Genome assembly of Hyalangium minutum DSM 14724.</title>
        <authorList>
            <person name="Sharma G."/>
            <person name="Subramanian S."/>
        </authorList>
    </citation>
    <scope>NUCLEOTIDE SEQUENCE [LARGE SCALE GENOMIC DNA]</scope>
    <source>
        <strain evidence="5 6">DSM 14724</strain>
    </source>
</reference>
<evidence type="ECO:0000259" key="4">
    <source>
        <dbReference type="Pfam" id="PF13525"/>
    </source>
</evidence>
<feature type="transmembrane region" description="Helical" evidence="3">
    <location>
        <begin position="73"/>
        <end position="95"/>
    </location>
</feature>
<evidence type="ECO:0000256" key="3">
    <source>
        <dbReference type="SAM" id="Phobius"/>
    </source>
</evidence>
<proteinExistence type="predicted"/>
<organism evidence="5 6">
    <name type="scientific">Hyalangium minutum</name>
    <dbReference type="NCBI Taxonomy" id="394096"/>
    <lineage>
        <taxon>Bacteria</taxon>
        <taxon>Pseudomonadati</taxon>
        <taxon>Myxococcota</taxon>
        <taxon>Myxococcia</taxon>
        <taxon>Myxococcales</taxon>
        <taxon>Cystobacterineae</taxon>
        <taxon>Archangiaceae</taxon>
        <taxon>Hyalangium</taxon>
    </lineage>
</organism>
<dbReference type="Proteomes" id="UP000028725">
    <property type="component" value="Unassembled WGS sequence"/>
</dbReference>
<protein>
    <recommendedName>
        <fullName evidence="4">Outer membrane lipoprotein BamD-like domain-containing protein</fullName>
    </recommendedName>
</protein>
<feature type="compositionally biased region" description="Low complexity" evidence="2">
    <location>
        <begin position="317"/>
        <end position="339"/>
    </location>
</feature>
<keyword evidence="3" id="KW-0472">Membrane</keyword>
<dbReference type="EMBL" id="JMCB01000003">
    <property type="protein sequence ID" value="KFE70624.1"/>
    <property type="molecule type" value="Genomic_DNA"/>
</dbReference>
<evidence type="ECO:0000313" key="6">
    <source>
        <dbReference type="Proteomes" id="UP000028725"/>
    </source>
</evidence>
<keyword evidence="6" id="KW-1185">Reference proteome</keyword>
<dbReference type="Pfam" id="PF13525">
    <property type="entry name" value="YfiO"/>
    <property type="match status" value="1"/>
</dbReference>
<feature type="compositionally biased region" description="Pro residues" evidence="2">
    <location>
        <begin position="340"/>
        <end position="354"/>
    </location>
</feature>
<name>A0A085WSG1_9BACT</name>
<keyword evidence="1" id="KW-0732">Signal</keyword>
<dbReference type="InterPro" id="IPR039565">
    <property type="entry name" value="BamD-like"/>
</dbReference>